<proteinExistence type="predicted"/>
<evidence type="ECO:0000313" key="3">
    <source>
        <dbReference type="Proteomes" id="UP001162972"/>
    </source>
</evidence>
<name>A0AAD6K6A6_9ROSI</name>
<evidence type="ECO:0000256" key="1">
    <source>
        <dbReference type="SAM" id="MobiDB-lite"/>
    </source>
</evidence>
<organism evidence="2 3">
    <name type="scientific">Salix udensis</name>
    <dbReference type="NCBI Taxonomy" id="889485"/>
    <lineage>
        <taxon>Eukaryota</taxon>
        <taxon>Viridiplantae</taxon>
        <taxon>Streptophyta</taxon>
        <taxon>Embryophyta</taxon>
        <taxon>Tracheophyta</taxon>
        <taxon>Spermatophyta</taxon>
        <taxon>Magnoliopsida</taxon>
        <taxon>eudicotyledons</taxon>
        <taxon>Gunneridae</taxon>
        <taxon>Pentapetalae</taxon>
        <taxon>rosids</taxon>
        <taxon>fabids</taxon>
        <taxon>Malpighiales</taxon>
        <taxon>Salicaceae</taxon>
        <taxon>Saliceae</taxon>
        <taxon>Salix</taxon>
    </lineage>
</organism>
<dbReference type="Proteomes" id="UP001162972">
    <property type="component" value="Chromosome 12"/>
</dbReference>
<reference evidence="2 3" key="1">
    <citation type="journal article" date="2023" name="Int. J. Mol. Sci.">
        <title>De Novo Assembly and Annotation of 11 Diverse Shrub Willow (Salix) Genomes Reveals Novel Gene Organization in Sex-Linked Regions.</title>
        <authorList>
            <person name="Hyden B."/>
            <person name="Feng K."/>
            <person name="Yates T.B."/>
            <person name="Jawdy S."/>
            <person name="Cereghino C."/>
            <person name="Smart L.B."/>
            <person name="Muchero W."/>
        </authorList>
    </citation>
    <scope>NUCLEOTIDE SEQUENCE [LARGE SCALE GENOMIC DNA]</scope>
    <source>
        <tissue evidence="2">Shoot tip</tissue>
    </source>
</reference>
<feature type="region of interest" description="Disordered" evidence="1">
    <location>
        <begin position="36"/>
        <end position="62"/>
    </location>
</feature>
<sequence>MLLGAISYGKLSFAGQEGGKSPQKNPVSYQITYVVPPNKVDEDKGKSSSTSSKTVSERLEEEVRDAKMRVISSLKQDTDEERSEWKKLSASLKSEYPNYTPLLAKILEGLLSQSNVEDKIRHHEEVIDGANEVIDSIDKDEVAKFFSLKSDPEDEEAENMKKKMATTRDQLAEALYQKGLALMEIESLKGEKELKRKRPKICSRIISKSYKNGLIRSPLNTAPC</sequence>
<accession>A0AAD6K6A6</accession>
<evidence type="ECO:0000313" key="2">
    <source>
        <dbReference type="EMBL" id="KAJ6417669.1"/>
    </source>
</evidence>
<gene>
    <name evidence="2" type="ORF">OIU84_001115</name>
</gene>
<dbReference type="AlphaFoldDB" id="A0AAD6K6A6"/>
<comment type="caution">
    <text evidence="2">The sequence shown here is derived from an EMBL/GenBank/DDBJ whole genome shotgun (WGS) entry which is preliminary data.</text>
</comment>
<dbReference type="InterPro" id="IPR046939">
    <property type="entry name" value="TPPII_C_sf"/>
</dbReference>
<keyword evidence="3" id="KW-1185">Reference proteome</keyword>
<dbReference type="EMBL" id="JAPFFJ010000010">
    <property type="protein sequence ID" value="KAJ6417669.1"/>
    <property type="molecule type" value="Genomic_DNA"/>
</dbReference>
<protein>
    <submittedName>
        <fullName evidence="2">Uncharacterized protein</fullName>
    </submittedName>
</protein>
<dbReference type="Gene3D" id="1.25.40.710">
    <property type="match status" value="1"/>
</dbReference>